<reference evidence="1" key="1">
    <citation type="submission" date="2021-02" db="EMBL/GenBank/DDBJ databases">
        <authorList>
            <person name="Nowell W R."/>
        </authorList>
    </citation>
    <scope>NUCLEOTIDE SEQUENCE</scope>
</reference>
<sequence length="108" mass="12610">IQINYEAFENGNEQAVKNQNELLRILQILGKHAPQTIWPWLLQRMEQAGSNDKLRIVLLVIYRHLVYAFGNDAPSTPFDYKSLLVSSLRPTLNTATLKVFYYENFSFY</sequence>
<organism evidence="1 2">
    <name type="scientific">Adineta steineri</name>
    <dbReference type="NCBI Taxonomy" id="433720"/>
    <lineage>
        <taxon>Eukaryota</taxon>
        <taxon>Metazoa</taxon>
        <taxon>Spiralia</taxon>
        <taxon>Gnathifera</taxon>
        <taxon>Rotifera</taxon>
        <taxon>Eurotatoria</taxon>
        <taxon>Bdelloidea</taxon>
        <taxon>Adinetida</taxon>
        <taxon>Adinetidae</taxon>
        <taxon>Adineta</taxon>
    </lineage>
</organism>
<dbReference type="EMBL" id="CAJOAY010036007">
    <property type="protein sequence ID" value="CAF4454587.1"/>
    <property type="molecule type" value="Genomic_DNA"/>
</dbReference>
<gene>
    <name evidence="1" type="ORF">OKA104_LOCUS54350</name>
</gene>
<name>A0A820SIE7_9BILA</name>
<dbReference type="AlphaFoldDB" id="A0A820SIE7"/>
<comment type="caution">
    <text evidence="1">The sequence shown here is derived from an EMBL/GenBank/DDBJ whole genome shotgun (WGS) entry which is preliminary data.</text>
</comment>
<protein>
    <submittedName>
        <fullName evidence="1">Uncharacterized protein</fullName>
    </submittedName>
</protein>
<feature type="non-terminal residue" evidence="1">
    <location>
        <position position="1"/>
    </location>
</feature>
<evidence type="ECO:0000313" key="1">
    <source>
        <dbReference type="EMBL" id="CAF4454587.1"/>
    </source>
</evidence>
<dbReference type="Proteomes" id="UP000663881">
    <property type="component" value="Unassembled WGS sequence"/>
</dbReference>
<evidence type="ECO:0000313" key="2">
    <source>
        <dbReference type="Proteomes" id="UP000663881"/>
    </source>
</evidence>
<proteinExistence type="predicted"/>
<accession>A0A820SIE7</accession>